<gene>
    <name evidence="16" type="ORF">SAMN05216277_10343</name>
</gene>
<evidence type="ECO:0000256" key="14">
    <source>
        <dbReference type="ARBA" id="ARBA00082665"/>
    </source>
</evidence>
<dbReference type="InterPro" id="IPR053943">
    <property type="entry name" value="RlmKL-like_Mtase_CS"/>
</dbReference>
<dbReference type="GO" id="GO:0000049">
    <property type="term" value="F:tRNA binding"/>
    <property type="evidence" value="ECO:0007669"/>
    <property type="project" value="UniProtKB-KW"/>
</dbReference>
<dbReference type="PANTHER" id="PTHR14911">
    <property type="entry name" value="THUMP DOMAIN-CONTAINING"/>
    <property type="match status" value="1"/>
</dbReference>
<dbReference type="Proteomes" id="UP000183769">
    <property type="component" value="Unassembled WGS sequence"/>
</dbReference>
<dbReference type="EC" id="2.1.1.213" evidence="13"/>
<dbReference type="InterPro" id="IPR000241">
    <property type="entry name" value="RlmKL-like_Mtase"/>
</dbReference>
<dbReference type="CDD" id="cd11715">
    <property type="entry name" value="THUMP_AdoMetMT"/>
    <property type="match status" value="1"/>
</dbReference>
<evidence type="ECO:0000313" key="16">
    <source>
        <dbReference type="EMBL" id="SFP35429.1"/>
    </source>
</evidence>
<dbReference type="FunFam" id="3.40.50.150:FF:000251">
    <property type="entry name" value="Putative RNA methylase"/>
    <property type="match status" value="1"/>
</dbReference>
<keyword evidence="9" id="KW-0694">RNA-binding</keyword>
<evidence type="ECO:0000256" key="4">
    <source>
        <dbReference type="ARBA" id="ARBA00022555"/>
    </source>
</evidence>
<evidence type="ECO:0000256" key="1">
    <source>
        <dbReference type="ARBA" id="ARBA00004496"/>
    </source>
</evidence>
<comment type="similarity">
    <text evidence="12">Belongs to the methyltransferase superfamily. Trm-G10 family.</text>
</comment>
<evidence type="ECO:0000313" key="17">
    <source>
        <dbReference type="Proteomes" id="UP000183769"/>
    </source>
</evidence>
<sequence length="352" mass="37442">MYCLELAGEDDAFAAREAEAAAAGVDLLAPGLARAGHIDRDRLRGLAYTHAADELLARTEASVDAAAIALEAAGIDREGTVAVRARDVRGLTGVSTREAERRLGGVLVDRGFEVDLDDPDHELRVLFSADGGLGDPDSDAAAAEQGQIPASEGVCVLGWLDCESARDFGERQPTDRPFFQPGSMAPMDARALANIAGAAPGRRILDPMCGTGGTLIEAGLVGADLVGTDAQWKMVRGTEENLDALVPADRDSAVARADATALPLRDGVVDGVVFDAPYGRQSKIATHRLEDLVEGALSEAARVSDDDATCVLMADRDWREAVAATAWRVTDRFERRVHRSLTRHVHLLEKSR</sequence>
<evidence type="ECO:0000256" key="6">
    <source>
        <dbReference type="ARBA" id="ARBA00022679"/>
    </source>
</evidence>
<dbReference type="Pfam" id="PF01170">
    <property type="entry name" value="UPF0020"/>
    <property type="match status" value="1"/>
</dbReference>
<comment type="function">
    <text evidence="11">Catalyzes the adenosylmethionine-dependent methylation of the exocyclic amino group (N(2)) of guanosine at position 10 of various tRNAs. Acts via a two-step process that leads to the formation of either N(2)-monomethyl (m(2)G) or N(2)-dimethylguanosine (m(2)(2)G).</text>
</comment>
<feature type="domain" description="Ribosomal RNA large subunit methyltransferase K/L-like methyltransferase" evidence="15">
    <location>
        <begin position="175"/>
        <end position="343"/>
    </location>
</feature>
<dbReference type="SUPFAM" id="SSF143437">
    <property type="entry name" value="THUMP domain-like"/>
    <property type="match status" value="1"/>
</dbReference>
<keyword evidence="8" id="KW-0819">tRNA processing</keyword>
<evidence type="ECO:0000256" key="10">
    <source>
        <dbReference type="ARBA" id="ARBA00051883"/>
    </source>
</evidence>
<dbReference type="Gene3D" id="3.40.50.150">
    <property type="entry name" value="Vaccinia Virus protein VP39"/>
    <property type="match status" value="1"/>
</dbReference>
<evidence type="ECO:0000256" key="12">
    <source>
        <dbReference type="ARBA" id="ARBA00061338"/>
    </source>
</evidence>
<evidence type="ECO:0000259" key="15">
    <source>
        <dbReference type="Pfam" id="PF01170"/>
    </source>
</evidence>
<dbReference type="GO" id="GO:0005737">
    <property type="term" value="C:cytoplasm"/>
    <property type="evidence" value="ECO:0007669"/>
    <property type="project" value="UniProtKB-SubCell"/>
</dbReference>
<comment type="subcellular location">
    <subcellularLocation>
        <location evidence="1">Cytoplasm</location>
    </subcellularLocation>
</comment>
<dbReference type="InterPro" id="IPR029063">
    <property type="entry name" value="SAM-dependent_MTases_sf"/>
</dbReference>
<evidence type="ECO:0000256" key="3">
    <source>
        <dbReference type="ARBA" id="ARBA00022490"/>
    </source>
</evidence>
<evidence type="ECO:0000256" key="9">
    <source>
        <dbReference type="ARBA" id="ARBA00022884"/>
    </source>
</evidence>
<proteinExistence type="inferred from homology"/>
<comment type="subunit">
    <text evidence="2">Monomer.</text>
</comment>
<keyword evidence="7" id="KW-0949">S-adenosyl-L-methionine</keyword>
<comment type="catalytic activity">
    <reaction evidence="10">
        <text>guanosine(10) in tRNA + 2 S-adenosyl-L-methionine = N(2)-dimethylguanosine(10) in tRNA + 2 S-adenosyl-L-homocysteine + 2 H(+)</text>
        <dbReference type="Rhea" id="RHEA:43124"/>
        <dbReference type="Rhea" id="RHEA-COMP:10355"/>
        <dbReference type="Rhea" id="RHEA-COMP:10358"/>
        <dbReference type="ChEBI" id="CHEBI:15378"/>
        <dbReference type="ChEBI" id="CHEBI:57856"/>
        <dbReference type="ChEBI" id="CHEBI:59789"/>
        <dbReference type="ChEBI" id="CHEBI:74269"/>
        <dbReference type="ChEBI" id="CHEBI:74513"/>
        <dbReference type="EC" id="2.1.1.213"/>
    </reaction>
</comment>
<evidence type="ECO:0000256" key="5">
    <source>
        <dbReference type="ARBA" id="ARBA00022603"/>
    </source>
</evidence>
<evidence type="ECO:0000256" key="8">
    <source>
        <dbReference type="ARBA" id="ARBA00022694"/>
    </source>
</evidence>
<reference evidence="17" key="1">
    <citation type="submission" date="2016-10" db="EMBL/GenBank/DDBJ databases">
        <authorList>
            <person name="Varghese N."/>
            <person name="Submissions S."/>
        </authorList>
    </citation>
    <scope>NUCLEOTIDE SEQUENCE [LARGE SCALE GENOMIC DNA]</scope>
    <source>
        <strain evidence="17">CGMCC 1.10329</strain>
    </source>
</reference>
<dbReference type="SUPFAM" id="SSF53335">
    <property type="entry name" value="S-adenosyl-L-methionine-dependent methyltransferases"/>
    <property type="match status" value="1"/>
</dbReference>
<name>A0A1I5PMY7_9EURY</name>
<dbReference type="CDD" id="cd02440">
    <property type="entry name" value="AdoMet_MTases"/>
    <property type="match status" value="1"/>
</dbReference>
<dbReference type="GO" id="GO:0160101">
    <property type="term" value="F:tRNA (guanine(10)-N2)-dimethyltransferase activity"/>
    <property type="evidence" value="ECO:0007669"/>
    <property type="project" value="UniProtKB-EC"/>
</dbReference>
<dbReference type="PROSITE" id="PS01261">
    <property type="entry name" value="UPF0020"/>
    <property type="match status" value="1"/>
</dbReference>
<evidence type="ECO:0000256" key="11">
    <source>
        <dbReference type="ARBA" id="ARBA00054380"/>
    </source>
</evidence>
<dbReference type="OrthoDB" id="7080at2157"/>
<keyword evidence="4" id="KW-0820">tRNA-binding</keyword>
<evidence type="ECO:0000256" key="13">
    <source>
        <dbReference type="ARBA" id="ARBA00066936"/>
    </source>
</evidence>
<accession>A0A1I5PMY7</accession>
<protein>
    <recommendedName>
        <fullName evidence="13">tRNA (guanine(10)-N(2))-dimethyltransferase</fullName>
        <ecNumber evidence="13">2.1.1.213</ecNumber>
    </recommendedName>
    <alternativeName>
        <fullName evidence="14">tRNA:G10 dimethyltransferase</fullName>
    </alternativeName>
</protein>
<dbReference type="EMBL" id="FOXI01000003">
    <property type="protein sequence ID" value="SFP35429.1"/>
    <property type="molecule type" value="Genomic_DNA"/>
</dbReference>
<keyword evidence="6 16" id="KW-0808">Transferase</keyword>
<evidence type="ECO:0000256" key="7">
    <source>
        <dbReference type="ARBA" id="ARBA00022691"/>
    </source>
</evidence>
<keyword evidence="3" id="KW-0963">Cytoplasm</keyword>
<keyword evidence="17" id="KW-1185">Reference proteome</keyword>
<dbReference type="GO" id="GO:0030488">
    <property type="term" value="P:tRNA methylation"/>
    <property type="evidence" value="ECO:0007669"/>
    <property type="project" value="TreeGrafter"/>
</dbReference>
<dbReference type="PANTHER" id="PTHR14911:SF21">
    <property type="entry name" value="N2-METHYLGUANOSINE TRNA METHYLTRANSFERASE"/>
    <property type="match status" value="1"/>
</dbReference>
<keyword evidence="5 16" id="KW-0489">Methyltransferase</keyword>
<evidence type="ECO:0000256" key="2">
    <source>
        <dbReference type="ARBA" id="ARBA00011245"/>
    </source>
</evidence>
<dbReference type="RefSeq" id="WP_074876263.1">
    <property type="nucleotide sequence ID" value="NZ_FOXI01000003.1"/>
</dbReference>
<dbReference type="AlphaFoldDB" id="A0A1I5PMY7"/>
<organism evidence="16 17">
    <name type="scientific">Halolamina pelagica</name>
    <dbReference type="NCBI Taxonomy" id="699431"/>
    <lineage>
        <taxon>Archaea</taxon>
        <taxon>Methanobacteriati</taxon>
        <taxon>Methanobacteriota</taxon>
        <taxon>Stenosarchaea group</taxon>
        <taxon>Halobacteria</taxon>
        <taxon>Halobacteriales</taxon>
        <taxon>Haloferacaceae</taxon>
    </lineage>
</organism>